<protein>
    <recommendedName>
        <fullName evidence="3">Acyl-CoA dehydrogenase/oxidase C-terminal domain-containing protein</fullName>
    </recommendedName>
</protein>
<dbReference type="EMBL" id="CP006644">
    <property type="protein sequence ID" value="AHE55950.1"/>
    <property type="molecule type" value="Genomic_DNA"/>
</dbReference>
<proteinExistence type="predicted"/>
<dbReference type="Gene3D" id="2.40.110.10">
    <property type="entry name" value="Butyryl-CoA Dehydrogenase, subunit A, domain 2"/>
    <property type="match status" value="1"/>
</dbReference>
<dbReference type="InterPro" id="IPR009100">
    <property type="entry name" value="AcylCoA_DH/oxidase_NM_dom_sf"/>
</dbReference>
<dbReference type="STRING" id="1123269.NX02_21595"/>
<reference evidence="1 2" key="1">
    <citation type="submission" date="2013-07" db="EMBL/GenBank/DDBJ databases">
        <title>Completed genome of Sphingomonas sanxanigenens NX02.</title>
        <authorList>
            <person name="Ma T."/>
            <person name="Huang H."/>
            <person name="Wu M."/>
            <person name="Li X."/>
            <person name="Li G."/>
        </authorList>
    </citation>
    <scope>NUCLEOTIDE SEQUENCE [LARGE SCALE GENOMIC DNA]</scope>
    <source>
        <strain evidence="1 2">NX02</strain>
    </source>
</reference>
<evidence type="ECO:0000313" key="2">
    <source>
        <dbReference type="Proteomes" id="UP000018851"/>
    </source>
</evidence>
<evidence type="ECO:0000313" key="1">
    <source>
        <dbReference type="EMBL" id="AHE55950.1"/>
    </source>
</evidence>
<dbReference type="eggNOG" id="COG1960">
    <property type="taxonomic scope" value="Bacteria"/>
</dbReference>
<organism evidence="1 2">
    <name type="scientific">Sphingomonas sanxanigenens DSM 19645 = NX02</name>
    <dbReference type="NCBI Taxonomy" id="1123269"/>
    <lineage>
        <taxon>Bacteria</taxon>
        <taxon>Pseudomonadati</taxon>
        <taxon>Pseudomonadota</taxon>
        <taxon>Alphaproteobacteria</taxon>
        <taxon>Sphingomonadales</taxon>
        <taxon>Sphingomonadaceae</taxon>
        <taxon>Sphingomonas</taxon>
    </lineage>
</organism>
<dbReference type="KEGG" id="ssan:NX02_21595"/>
<gene>
    <name evidence="1" type="ORF">NX02_21595</name>
</gene>
<dbReference type="InterPro" id="IPR046373">
    <property type="entry name" value="Acyl-CoA_Oxase/DH_mid-dom_sf"/>
</dbReference>
<dbReference type="PATRIC" id="fig|1123269.5.peg.4222"/>
<keyword evidence="2" id="KW-1185">Reference proteome</keyword>
<dbReference type="RefSeq" id="WP_245648658.1">
    <property type="nucleotide sequence ID" value="NZ_CP006644.1"/>
</dbReference>
<accession>W0AJV7</accession>
<dbReference type="GO" id="GO:0016627">
    <property type="term" value="F:oxidoreductase activity, acting on the CH-CH group of donors"/>
    <property type="evidence" value="ECO:0007669"/>
    <property type="project" value="InterPro"/>
</dbReference>
<dbReference type="HOGENOM" id="CLU_018204_3_1_5"/>
<sequence>MAGGDGGNPDPAAIGMTIASASEANDAADIVTVLQRLGARYDAAPLFPIDSLHRLRAAGYHHRFAPPDAGGEPFAGSRSRYAAMLGALRQVGRGDLSVGRLFEGHVNALLLFDWYGTAEQRAWLASALRRGAWFGVWATEPTPGVRLEGDASPVLSGAKTFASGAGGLDYAIVTAAVEGTDRRLAIVPANDAGRADLSEWRVRGMRASQSGRYDVTGLPADAAMLLGAAGDYDRDPRFTAGAWRFCAVQLGGIEALLGQIRQALQSRREADGQARARFADAVIAARTAGFWVREAAERAANEDADAPAIARLARGVVERSGFFVMEAAARILGTRSAFDGELADKIARDLSLYLRQAGGDQMHDMAAQAFLDHDCWPLDDRLW</sequence>
<evidence type="ECO:0008006" key="3">
    <source>
        <dbReference type="Google" id="ProtNLM"/>
    </source>
</evidence>
<name>W0AJV7_9SPHN</name>
<dbReference type="Proteomes" id="UP000018851">
    <property type="component" value="Chromosome"/>
</dbReference>
<dbReference type="GO" id="GO:0050660">
    <property type="term" value="F:flavin adenine dinucleotide binding"/>
    <property type="evidence" value="ECO:0007669"/>
    <property type="project" value="InterPro"/>
</dbReference>
<dbReference type="SUPFAM" id="SSF56645">
    <property type="entry name" value="Acyl-CoA dehydrogenase NM domain-like"/>
    <property type="match status" value="1"/>
</dbReference>
<dbReference type="Gene3D" id="1.10.540.10">
    <property type="entry name" value="Acyl-CoA dehydrogenase/oxidase, N-terminal domain"/>
    <property type="match status" value="1"/>
</dbReference>
<dbReference type="AlphaFoldDB" id="W0AJV7"/>
<dbReference type="InterPro" id="IPR037069">
    <property type="entry name" value="AcylCoA_DH/ox_N_sf"/>
</dbReference>